<evidence type="ECO:0000256" key="4">
    <source>
        <dbReference type="ARBA" id="ARBA00023163"/>
    </source>
</evidence>
<dbReference type="PANTHER" id="PTHR43133">
    <property type="entry name" value="RNA POLYMERASE ECF-TYPE SIGMA FACTO"/>
    <property type="match status" value="1"/>
</dbReference>
<dbReference type="PANTHER" id="PTHR43133:SF63">
    <property type="entry name" value="RNA POLYMERASE SIGMA FACTOR FECI-RELATED"/>
    <property type="match status" value="1"/>
</dbReference>
<dbReference type="InterPro" id="IPR013324">
    <property type="entry name" value="RNA_pol_sigma_r3/r4-like"/>
</dbReference>
<evidence type="ECO:0000256" key="3">
    <source>
        <dbReference type="ARBA" id="ARBA00023082"/>
    </source>
</evidence>
<feature type="domain" description="RNA polymerase sigma factor 70 region 4 type 2" evidence="6">
    <location>
        <begin position="107"/>
        <end position="159"/>
    </location>
</feature>
<keyword evidence="3" id="KW-0731">Sigma factor</keyword>
<evidence type="ECO:0000313" key="8">
    <source>
        <dbReference type="Proteomes" id="UP000614261"/>
    </source>
</evidence>
<keyword evidence="2" id="KW-0805">Transcription regulation</keyword>
<dbReference type="SUPFAM" id="SSF88946">
    <property type="entry name" value="Sigma2 domain of RNA polymerase sigma factors"/>
    <property type="match status" value="1"/>
</dbReference>
<dbReference type="Gene3D" id="1.10.1740.10">
    <property type="match status" value="1"/>
</dbReference>
<dbReference type="RefSeq" id="WP_188513842.1">
    <property type="nucleotide sequence ID" value="NZ_BMGD01000002.1"/>
</dbReference>
<organism evidence="7 8">
    <name type="scientific">Blastomonas aquatica</name>
    <dbReference type="NCBI Taxonomy" id="1510276"/>
    <lineage>
        <taxon>Bacteria</taxon>
        <taxon>Pseudomonadati</taxon>
        <taxon>Pseudomonadota</taxon>
        <taxon>Alphaproteobacteria</taxon>
        <taxon>Sphingomonadales</taxon>
        <taxon>Sphingomonadaceae</taxon>
        <taxon>Blastomonas</taxon>
    </lineage>
</organism>
<comment type="caution">
    <text evidence="7">The sequence shown here is derived from an EMBL/GenBank/DDBJ whole genome shotgun (WGS) entry which is preliminary data.</text>
</comment>
<dbReference type="InterPro" id="IPR036388">
    <property type="entry name" value="WH-like_DNA-bd_sf"/>
</dbReference>
<accession>A0ABQ1J317</accession>
<evidence type="ECO:0000256" key="2">
    <source>
        <dbReference type="ARBA" id="ARBA00023015"/>
    </source>
</evidence>
<feature type="domain" description="RNA polymerase sigma-70 region 2" evidence="5">
    <location>
        <begin position="19"/>
        <end position="76"/>
    </location>
</feature>
<keyword evidence="8" id="KW-1185">Reference proteome</keyword>
<dbReference type="EMBL" id="BMGD01000002">
    <property type="protein sequence ID" value="GGB56766.1"/>
    <property type="molecule type" value="Genomic_DNA"/>
</dbReference>
<evidence type="ECO:0000256" key="1">
    <source>
        <dbReference type="ARBA" id="ARBA00010641"/>
    </source>
</evidence>
<dbReference type="InterPro" id="IPR039425">
    <property type="entry name" value="RNA_pol_sigma-70-like"/>
</dbReference>
<dbReference type="InterPro" id="IPR007627">
    <property type="entry name" value="RNA_pol_sigma70_r2"/>
</dbReference>
<name>A0ABQ1J317_9SPHN</name>
<sequence length="166" mass="18703">MKASESVTWSGLIGLGWERVRGQVARMTNRDDAEDLMHDAWLGLAERQIAARNPTALLVRAAANRGVDAFRREQRTGSAISADQAAESIADLTPLQDEVLIARHRLERLRHGVNQLKPRTRQILLMHRLEGLKYREIAEALAISQSAVEKHIASAMESLTDWMEDW</sequence>
<evidence type="ECO:0000313" key="7">
    <source>
        <dbReference type="EMBL" id="GGB56766.1"/>
    </source>
</evidence>
<dbReference type="Proteomes" id="UP000614261">
    <property type="component" value="Unassembled WGS sequence"/>
</dbReference>
<proteinExistence type="inferred from homology"/>
<dbReference type="InterPro" id="IPR013325">
    <property type="entry name" value="RNA_pol_sigma_r2"/>
</dbReference>
<dbReference type="Pfam" id="PF08281">
    <property type="entry name" value="Sigma70_r4_2"/>
    <property type="match status" value="1"/>
</dbReference>
<dbReference type="Gene3D" id="1.10.10.10">
    <property type="entry name" value="Winged helix-like DNA-binding domain superfamily/Winged helix DNA-binding domain"/>
    <property type="match status" value="1"/>
</dbReference>
<keyword evidence="4" id="KW-0804">Transcription</keyword>
<evidence type="ECO:0000259" key="6">
    <source>
        <dbReference type="Pfam" id="PF08281"/>
    </source>
</evidence>
<dbReference type="Pfam" id="PF04542">
    <property type="entry name" value="Sigma70_r2"/>
    <property type="match status" value="1"/>
</dbReference>
<protein>
    <recommendedName>
        <fullName evidence="9">RNA polymerase subunit sigma-24</fullName>
    </recommendedName>
</protein>
<evidence type="ECO:0008006" key="9">
    <source>
        <dbReference type="Google" id="ProtNLM"/>
    </source>
</evidence>
<dbReference type="CDD" id="cd06171">
    <property type="entry name" value="Sigma70_r4"/>
    <property type="match status" value="1"/>
</dbReference>
<comment type="similarity">
    <text evidence="1">Belongs to the sigma-70 factor family. ECF subfamily.</text>
</comment>
<dbReference type="InterPro" id="IPR013249">
    <property type="entry name" value="RNA_pol_sigma70_r4_t2"/>
</dbReference>
<dbReference type="SUPFAM" id="SSF88659">
    <property type="entry name" value="Sigma3 and sigma4 domains of RNA polymerase sigma factors"/>
    <property type="match status" value="1"/>
</dbReference>
<gene>
    <name evidence="7" type="ORF">GCM10010833_09360</name>
</gene>
<dbReference type="NCBIfam" id="TIGR02937">
    <property type="entry name" value="sigma70-ECF"/>
    <property type="match status" value="1"/>
</dbReference>
<evidence type="ECO:0000259" key="5">
    <source>
        <dbReference type="Pfam" id="PF04542"/>
    </source>
</evidence>
<dbReference type="InterPro" id="IPR014284">
    <property type="entry name" value="RNA_pol_sigma-70_dom"/>
</dbReference>
<reference evidence="8" key="1">
    <citation type="journal article" date="2019" name="Int. J. Syst. Evol. Microbiol.">
        <title>The Global Catalogue of Microorganisms (GCM) 10K type strain sequencing project: providing services to taxonomists for standard genome sequencing and annotation.</title>
        <authorList>
            <consortium name="The Broad Institute Genomics Platform"/>
            <consortium name="The Broad Institute Genome Sequencing Center for Infectious Disease"/>
            <person name="Wu L."/>
            <person name="Ma J."/>
        </authorList>
    </citation>
    <scope>NUCLEOTIDE SEQUENCE [LARGE SCALE GENOMIC DNA]</scope>
    <source>
        <strain evidence="8">CGMCC 1.12851</strain>
    </source>
</reference>